<proteinExistence type="predicted"/>
<feature type="transmembrane region" description="Helical" evidence="1">
    <location>
        <begin position="53"/>
        <end position="74"/>
    </location>
</feature>
<accession>A0ABQ3W6T8</accession>
<dbReference type="RefSeq" id="WP_204293382.1">
    <property type="nucleotide sequence ID" value="NZ_BAAAGQ010000008.1"/>
</dbReference>
<evidence type="ECO:0000313" key="2">
    <source>
        <dbReference type="EMBL" id="GID42766.1"/>
    </source>
</evidence>
<feature type="transmembrane region" description="Helical" evidence="1">
    <location>
        <begin position="12"/>
        <end position="33"/>
    </location>
</feature>
<comment type="caution">
    <text evidence="2">The sequence shown here is derived from an EMBL/GenBank/DDBJ whole genome shotgun (WGS) entry which is preliminary data.</text>
</comment>
<feature type="transmembrane region" description="Helical" evidence="1">
    <location>
        <begin position="86"/>
        <end position="106"/>
    </location>
</feature>
<organism evidence="2">
    <name type="scientific">Actinoplanes campanulatus</name>
    <dbReference type="NCBI Taxonomy" id="113559"/>
    <lineage>
        <taxon>Bacteria</taxon>
        <taxon>Bacillati</taxon>
        <taxon>Actinomycetota</taxon>
        <taxon>Actinomycetes</taxon>
        <taxon>Micromonosporales</taxon>
        <taxon>Micromonosporaceae</taxon>
        <taxon>Actinoplanes</taxon>
    </lineage>
</organism>
<gene>
    <name evidence="2" type="ORF">Aca07nite_00410</name>
</gene>
<name>A0ABQ3W6T8_9ACTN</name>
<dbReference type="EMBL" id="BOMF01000001">
    <property type="protein sequence ID" value="GID42766.1"/>
    <property type="molecule type" value="Genomic_DNA"/>
</dbReference>
<reference evidence="2" key="1">
    <citation type="submission" date="2021-01" db="EMBL/GenBank/DDBJ databases">
        <title>Whole genome shotgun sequence of Actinoplanes capillaceus NBRC 16408.</title>
        <authorList>
            <person name="Komaki H."/>
            <person name="Tamura T."/>
        </authorList>
    </citation>
    <scope>NUCLEOTIDE SEQUENCE [LARGE SCALE GENOMIC DNA]</scope>
    <source>
        <strain evidence="2">NBRC 16408</strain>
    </source>
</reference>
<keyword evidence="1" id="KW-1133">Transmembrane helix</keyword>
<keyword evidence="1" id="KW-0812">Transmembrane</keyword>
<keyword evidence="1" id="KW-0472">Membrane</keyword>
<protein>
    <submittedName>
        <fullName evidence="2">Uncharacterized protein</fullName>
    </submittedName>
</protein>
<sequence>MNDGSTSKSDAVGPLTIAGLTLCWPVTSAGLLYLSFVVTFSTWKEKSDPAVEFAGKALFVATLVVFVFGPLCIAGIAHKSGMRRTAAVYAVLSGLILVCTIIQFHWSPL</sequence>
<evidence type="ECO:0000256" key="1">
    <source>
        <dbReference type="SAM" id="Phobius"/>
    </source>
</evidence>